<reference evidence="2 3" key="1">
    <citation type="submission" date="2023-01" db="EMBL/GenBank/DDBJ databases">
        <title>Analysis of 21 Apiospora genomes using comparative genomics revels a genus with tremendous synthesis potential of carbohydrate active enzymes and secondary metabolites.</title>
        <authorList>
            <person name="Sorensen T."/>
        </authorList>
    </citation>
    <scope>NUCLEOTIDE SEQUENCE [LARGE SCALE GENOMIC DNA]</scope>
    <source>
        <strain evidence="2 3">CBS 135458</strain>
    </source>
</reference>
<evidence type="ECO:0000256" key="1">
    <source>
        <dbReference type="SAM" id="MobiDB-lite"/>
    </source>
</evidence>
<comment type="caution">
    <text evidence="2">The sequence shown here is derived from an EMBL/GenBank/DDBJ whole genome shotgun (WGS) entry which is preliminary data.</text>
</comment>
<keyword evidence="3" id="KW-1185">Reference proteome</keyword>
<proteinExistence type="predicted"/>
<protein>
    <submittedName>
        <fullName evidence="2">Uncharacterized protein</fullName>
    </submittedName>
</protein>
<feature type="region of interest" description="Disordered" evidence="1">
    <location>
        <begin position="75"/>
        <end position="108"/>
    </location>
</feature>
<dbReference type="EMBL" id="JAQQWL010000004">
    <property type="protein sequence ID" value="KAK8076099.1"/>
    <property type="molecule type" value="Genomic_DNA"/>
</dbReference>
<sequence length="432" mass="47762">MIPRTSIPLDELEKVAEGYQPYTGEAIISFHSSSEPQREIIEVHLRPITVAEVRANQFTICRFSRVPPHIVKPVPKASLSAHQQDNVPEQSPPKRKRKRKQPLQSTDSREPIQNAIKMFLDKTQRGLKRLAQRNGSSLNKVGYDDIIELLQEKSASQINAVVNKLISHAGPLALVIYSILAETNYKWSAAREVEDKGIVEAVIAGLLGKGIEVPEQLELFNPVATLSWILQEDYQSLCQELGLANFSSLDPRGADGMIKELPLGPAMVQARLPTNVIRVPERGAWLLKAKENALQDGNPEKRQRQAVLKNGPCIGSDLHQTYVPTDDGGSADLRLRSNSFDDMLWENPENGEHYPCELCGIAMSSLGCSCNMPLPAGGAGVLFGEERFSMTNEVDAIQIPNYPELPIWLKDPAANMDSIILPLDSQGTINLR</sequence>
<organism evidence="2 3">
    <name type="scientific">Apiospora phragmitis</name>
    <dbReference type="NCBI Taxonomy" id="2905665"/>
    <lineage>
        <taxon>Eukaryota</taxon>
        <taxon>Fungi</taxon>
        <taxon>Dikarya</taxon>
        <taxon>Ascomycota</taxon>
        <taxon>Pezizomycotina</taxon>
        <taxon>Sordariomycetes</taxon>
        <taxon>Xylariomycetidae</taxon>
        <taxon>Amphisphaeriales</taxon>
        <taxon>Apiosporaceae</taxon>
        <taxon>Apiospora</taxon>
    </lineage>
</organism>
<dbReference type="Proteomes" id="UP001480595">
    <property type="component" value="Unassembled WGS sequence"/>
</dbReference>
<name>A0ABR1W1S0_9PEZI</name>
<dbReference type="GeneID" id="92087843"/>
<evidence type="ECO:0000313" key="3">
    <source>
        <dbReference type="Proteomes" id="UP001480595"/>
    </source>
</evidence>
<gene>
    <name evidence="2" type="ORF">PG994_003371</name>
</gene>
<evidence type="ECO:0000313" key="2">
    <source>
        <dbReference type="EMBL" id="KAK8076099.1"/>
    </source>
</evidence>
<dbReference type="RefSeq" id="XP_066719058.1">
    <property type="nucleotide sequence ID" value="XM_066854780.1"/>
</dbReference>
<feature type="compositionally biased region" description="Polar residues" evidence="1">
    <location>
        <begin position="80"/>
        <end position="89"/>
    </location>
</feature>
<accession>A0ABR1W1S0</accession>